<proteinExistence type="predicted"/>
<dbReference type="AlphaFoldDB" id="A0A1Q9D6V2"/>
<protein>
    <submittedName>
        <fullName evidence="1">Uncharacterized protein</fullName>
    </submittedName>
</protein>
<evidence type="ECO:0000313" key="2">
    <source>
        <dbReference type="Proteomes" id="UP000186817"/>
    </source>
</evidence>
<dbReference type="Proteomes" id="UP000186817">
    <property type="component" value="Unassembled WGS sequence"/>
</dbReference>
<dbReference type="Gene3D" id="3.40.630.10">
    <property type="entry name" value="Zn peptidases"/>
    <property type="match status" value="1"/>
</dbReference>
<comment type="caution">
    <text evidence="1">The sequence shown here is derived from an EMBL/GenBank/DDBJ whole genome shotgun (WGS) entry which is preliminary data.</text>
</comment>
<gene>
    <name evidence="1" type="ORF">AK812_SmicGene27537</name>
</gene>
<keyword evidence="2" id="KW-1185">Reference proteome</keyword>
<organism evidence="1 2">
    <name type="scientific">Symbiodinium microadriaticum</name>
    <name type="common">Dinoflagellate</name>
    <name type="synonym">Zooxanthella microadriatica</name>
    <dbReference type="NCBI Taxonomy" id="2951"/>
    <lineage>
        <taxon>Eukaryota</taxon>
        <taxon>Sar</taxon>
        <taxon>Alveolata</taxon>
        <taxon>Dinophyceae</taxon>
        <taxon>Suessiales</taxon>
        <taxon>Symbiodiniaceae</taxon>
        <taxon>Symbiodinium</taxon>
    </lineage>
</organism>
<dbReference type="OrthoDB" id="3626597at2759"/>
<name>A0A1Q9D6V2_SYMMI</name>
<evidence type="ECO:0000313" key="1">
    <source>
        <dbReference type="EMBL" id="OLP90846.1"/>
    </source>
</evidence>
<dbReference type="SUPFAM" id="SSF53187">
    <property type="entry name" value="Zn-dependent exopeptidases"/>
    <property type="match status" value="1"/>
</dbReference>
<accession>A0A1Q9D6V2</accession>
<reference evidence="1 2" key="1">
    <citation type="submission" date="2016-02" db="EMBL/GenBank/DDBJ databases">
        <title>Genome analysis of coral dinoflagellate symbionts highlights evolutionary adaptations to a symbiotic lifestyle.</title>
        <authorList>
            <person name="Aranda M."/>
            <person name="Li Y."/>
            <person name="Liew Y.J."/>
            <person name="Baumgarten S."/>
            <person name="Simakov O."/>
            <person name="Wilson M."/>
            <person name="Piel J."/>
            <person name="Ashoor H."/>
            <person name="Bougouffa S."/>
            <person name="Bajic V.B."/>
            <person name="Ryu T."/>
            <person name="Ravasi T."/>
            <person name="Bayer T."/>
            <person name="Micklem G."/>
            <person name="Kim H."/>
            <person name="Bhak J."/>
            <person name="Lajeunesse T.C."/>
            <person name="Voolstra C.R."/>
        </authorList>
    </citation>
    <scope>NUCLEOTIDE SEQUENCE [LARGE SCALE GENOMIC DNA]</scope>
    <source>
        <strain evidence="1 2">CCMP2467</strain>
    </source>
</reference>
<sequence>MMSNFPREHARELISAESGLHFAKTLCDSDKARAELQRSEFLLVVNANPGSRVQVEQIEGLFVHLPHAR</sequence>
<dbReference type="EMBL" id="LSRX01000692">
    <property type="protein sequence ID" value="OLP90846.1"/>
    <property type="molecule type" value="Genomic_DNA"/>
</dbReference>